<accession>A0A8R1EJL8</accession>
<evidence type="ECO:0000313" key="1">
    <source>
        <dbReference type="EnsemblMetazoa" id="CJA38319.1"/>
    </source>
</evidence>
<sequence>MKFSRFAREWIPASRSCPSSGTDAFIDVNTNSGLPEDGGIRTKCCRNLQAIDGILNSLVLLWLIPNVFIRCSFRSLFLLSELPIPPQKSILSSQS</sequence>
<keyword evidence="2" id="KW-1185">Reference proteome</keyword>
<evidence type="ECO:0000313" key="2">
    <source>
        <dbReference type="Proteomes" id="UP000005237"/>
    </source>
</evidence>
<reference evidence="1" key="2">
    <citation type="submission" date="2022-06" db="UniProtKB">
        <authorList>
            <consortium name="EnsemblMetazoa"/>
        </authorList>
    </citation>
    <scope>IDENTIFICATION</scope>
    <source>
        <strain evidence="1">DF5081</strain>
    </source>
</reference>
<proteinExistence type="predicted"/>
<dbReference type="EnsemblMetazoa" id="CJA38319.1">
    <property type="protein sequence ID" value="CJA38319.1"/>
    <property type="gene ID" value="WBGene00214166"/>
</dbReference>
<name>A0A8R1EJL8_CAEJA</name>
<reference evidence="2" key="1">
    <citation type="submission" date="2010-08" db="EMBL/GenBank/DDBJ databases">
        <authorList>
            <consortium name="Caenorhabditis japonica Sequencing Consortium"/>
            <person name="Wilson R.K."/>
        </authorList>
    </citation>
    <scope>NUCLEOTIDE SEQUENCE [LARGE SCALE GENOMIC DNA]</scope>
    <source>
        <strain evidence="2">DF5081</strain>
    </source>
</reference>
<protein>
    <submittedName>
        <fullName evidence="1">Uncharacterized protein</fullName>
    </submittedName>
</protein>
<dbReference type="Proteomes" id="UP000005237">
    <property type="component" value="Unassembled WGS sequence"/>
</dbReference>
<dbReference type="AlphaFoldDB" id="A0A8R1EJL8"/>
<organism evidence="1 2">
    <name type="scientific">Caenorhabditis japonica</name>
    <dbReference type="NCBI Taxonomy" id="281687"/>
    <lineage>
        <taxon>Eukaryota</taxon>
        <taxon>Metazoa</taxon>
        <taxon>Ecdysozoa</taxon>
        <taxon>Nematoda</taxon>
        <taxon>Chromadorea</taxon>
        <taxon>Rhabditida</taxon>
        <taxon>Rhabditina</taxon>
        <taxon>Rhabditomorpha</taxon>
        <taxon>Rhabditoidea</taxon>
        <taxon>Rhabditidae</taxon>
        <taxon>Peloderinae</taxon>
        <taxon>Caenorhabditis</taxon>
    </lineage>
</organism>